<reference evidence="7 8" key="1">
    <citation type="submission" date="2014-02" db="EMBL/GenBank/DDBJ databases">
        <title>Single nucleus genome sequencing reveals high similarity among nuclei of an endomycorrhizal fungus.</title>
        <authorList>
            <person name="Lin K."/>
            <person name="Geurts R."/>
            <person name="Zhang Z."/>
            <person name="Limpens E."/>
            <person name="Saunders D.G."/>
            <person name="Mu D."/>
            <person name="Pang E."/>
            <person name="Cao H."/>
            <person name="Cha H."/>
            <person name="Lin T."/>
            <person name="Zhou Q."/>
            <person name="Shang Y."/>
            <person name="Li Y."/>
            <person name="Ivanov S."/>
            <person name="Sharma T."/>
            <person name="Velzen R.V."/>
            <person name="Ruijter N.D."/>
            <person name="Aanen D.K."/>
            <person name="Win J."/>
            <person name="Kamoun S."/>
            <person name="Bisseling T."/>
            <person name="Huang S."/>
        </authorList>
    </citation>
    <scope>NUCLEOTIDE SEQUENCE [LARGE SCALE GENOMIC DNA]</scope>
    <source>
        <strain evidence="8">DAOM197198w</strain>
    </source>
</reference>
<dbReference type="OrthoDB" id="2414521at2759"/>
<evidence type="ECO:0000256" key="4">
    <source>
        <dbReference type="PROSITE-ProRule" id="PRU00027"/>
    </source>
</evidence>
<keyword evidence="2 4" id="KW-0863">Zinc-finger</keyword>
<feature type="region of interest" description="Disordered" evidence="5">
    <location>
        <begin position="1"/>
        <end position="26"/>
    </location>
</feature>
<keyword evidence="8" id="KW-1185">Reference proteome</keyword>
<accession>A0A015KJ64</accession>
<protein>
    <recommendedName>
        <fullName evidence="6">BED-type domain-containing protein</fullName>
    </recommendedName>
</protein>
<dbReference type="InterPro" id="IPR003656">
    <property type="entry name" value="Znf_BED"/>
</dbReference>
<dbReference type="Proteomes" id="UP000022910">
    <property type="component" value="Unassembled WGS sequence"/>
</dbReference>
<gene>
    <name evidence="7" type="ORF">RirG_003550</name>
</gene>
<dbReference type="GO" id="GO:0003677">
    <property type="term" value="F:DNA binding"/>
    <property type="evidence" value="ECO:0007669"/>
    <property type="project" value="InterPro"/>
</dbReference>
<dbReference type="SUPFAM" id="SSF57667">
    <property type="entry name" value="beta-beta-alpha zinc fingers"/>
    <property type="match status" value="1"/>
</dbReference>
<comment type="caution">
    <text evidence="7">The sequence shown here is derived from an EMBL/GenBank/DDBJ whole genome shotgun (WGS) entry which is preliminary data.</text>
</comment>
<feature type="domain" description="BED-type" evidence="6">
    <location>
        <begin position="41"/>
        <end position="89"/>
    </location>
</feature>
<dbReference type="Pfam" id="PF02892">
    <property type="entry name" value="zf-BED"/>
    <property type="match status" value="1"/>
</dbReference>
<keyword evidence="3" id="KW-0862">Zinc</keyword>
<proteinExistence type="predicted"/>
<evidence type="ECO:0000313" key="8">
    <source>
        <dbReference type="Proteomes" id="UP000022910"/>
    </source>
</evidence>
<evidence type="ECO:0000313" key="7">
    <source>
        <dbReference type="EMBL" id="EXX79650.1"/>
    </source>
</evidence>
<evidence type="ECO:0000256" key="5">
    <source>
        <dbReference type="SAM" id="MobiDB-lite"/>
    </source>
</evidence>
<evidence type="ECO:0000259" key="6">
    <source>
        <dbReference type="PROSITE" id="PS50808"/>
    </source>
</evidence>
<evidence type="ECO:0000256" key="1">
    <source>
        <dbReference type="ARBA" id="ARBA00022723"/>
    </source>
</evidence>
<feature type="compositionally biased region" description="Polar residues" evidence="5">
    <location>
        <begin position="1"/>
        <end position="11"/>
    </location>
</feature>
<name>A0A015KJ64_RHIIW</name>
<dbReference type="EMBL" id="JEMT01002017">
    <property type="protein sequence ID" value="EXX79650.1"/>
    <property type="molecule type" value="Genomic_DNA"/>
</dbReference>
<dbReference type="InterPro" id="IPR036236">
    <property type="entry name" value="Znf_C2H2_sf"/>
</dbReference>
<evidence type="ECO:0000256" key="2">
    <source>
        <dbReference type="ARBA" id="ARBA00022771"/>
    </source>
</evidence>
<dbReference type="HOGENOM" id="CLU_2122384_0_0_1"/>
<sequence length="114" mass="12851">MNSDNGESQHTSDNEVDQSKATTSRRLSDVMELQLSEITASSGSYVWNHFTKDPDYKNNKKANCNYCHKTYICSAGTTSGISKHLKKFHVTKLLTEGNQKVNKSILDMFNESKI</sequence>
<dbReference type="AlphaFoldDB" id="A0A015KJ64"/>
<dbReference type="SMART" id="SM00614">
    <property type="entry name" value="ZnF_BED"/>
    <property type="match status" value="1"/>
</dbReference>
<dbReference type="GO" id="GO:0008270">
    <property type="term" value="F:zinc ion binding"/>
    <property type="evidence" value="ECO:0007669"/>
    <property type="project" value="UniProtKB-KW"/>
</dbReference>
<evidence type="ECO:0000256" key="3">
    <source>
        <dbReference type="ARBA" id="ARBA00022833"/>
    </source>
</evidence>
<dbReference type="PROSITE" id="PS50808">
    <property type="entry name" value="ZF_BED"/>
    <property type="match status" value="1"/>
</dbReference>
<organism evidence="7 8">
    <name type="scientific">Rhizophagus irregularis (strain DAOM 197198w)</name>
    <name type="common">Glomus intraradices</name>
    <dbReference type="NCBI Taxonomy" id="1432141"/>
    <lineage>
        <taxon>Eukaryota</taxon>
        <taxon>Fungi</taxon>
        <taxon>Fungi incertae sedis</taxon>
        <taxon>Mucoromycota</taxon>
        <taxon>Glomeromycotina</taxon>
        <taxon>Glomeromycetes</taxon>
        <taxon>Glomerales</taxon>
        <taxon>Glomeraceae</taxon>
        <taxon>Rhizophagus</taxon>
    </lineage>
</organism>
<keyword evidence="1" id="KW-0479">Metal-binding</keyword>